<reference evidence="1" key="4">
    <citation type="journal article" date="2022" name="PLoS Pathog.">
        <title>Chromosome-level genome of Schistosoma haematobium underpins genome-wide explorations of molecular variation.</title>
        <authorList>
            <person name="Stroehlein A.J."/>
            <person name="Korhonen P.K."/>
            <person name="Lee V.V."/>
            <person name="Ralph S.A."/>
            <person name="Mentink-Kane M."/>
            <person name="You H."/>
            <person name="McManus D.P."/>
            <person name="Tchuente L.T."/>
            <person name="Stothard J.R."/>
            <person name="Kaur P."/>
            <person name="Dudchenko O."/>
            <person name="Aiden E.L."/>
            <person name="Yang B."/>
            <person name="Yang H."/>
            <person name="Emery A.M."/>
            <person name="Webster B.L."/>
            <person name="Brindley P.J."/>
            <person name="Rollinson D."/>
            <person name="Chang B.C.H."/>
            <person name="Gasser R.B."/>
            <person name="Young N.D."/>
        </authorList>
    </citation>
    <scope>NUCLEOTIDE SEQUENCE</scope>
</reference>
<dbReference type="KEGG" id="shx:MS3_00009637"/>
<dbReference type="EMBL" id="KL250698">
    <property type="protein sequence ID" value="KGB35584.1"/>
    <property type="molecule type" value="Genomic_DNA"/>
</dbReference>
<gene>
    <name evidence="1" type="ORF">MS3_00009637</name>
    <name evidence="2" type="ORF">MS3_03836</name>
</gene>
<organism evidence="2">
    <name type="scientific">Schistosoma haematobium</name>
    <name type="common">Blood fluke</name>
    <dbReference type="NCBI Taxonomy" id="6185"/>
    <lineage>
        <taxon>Eukaryota</taxon>
        <taxon>Metazoa</taxon>
        <taxon>Spiralia</taxon>
        <taxon>Lophotrochozoa</taxon>
        <taxon>Platyhelminthes</taxon>
        <taxon>Trematoda</taxon>
        <taxon>Digenea</taxon>
        <taxon>Strigeidida</taxon>
        <taxon>Schistosomatoidea</taxon>
        <taxon>Schistosomatidae</taxon>
        <taxon>Schistosoma</taxon>
    </lineage>
</organism>
<dbReference type="RefSeq" id="XP_051064466.1">
    <property type="nucleotide sequence ID" value="XM_051218034.1"/>
</dbReference>
<sequence>MEDFLSDPTLTDNSSFIIYPRKEVYYDFHDTTNYQDSFWFSLPSDLRILENISVIDYLRQFSHLSSRKYDLYRRIYNHWCQGSKLSIDKLNNAFEDIVPVQIPISCYTLVFNLIGLQVIDYQYIDFETFCCICIVAERLIFYKIMKDSNISIPSKDILEMIEFQRLQCQYTELNLNKNIKHFLDLILL</sequence>
<protein>
    <submittedName>
        <fullName evidence="2">Uncharacterized protein</fullName>
    </submittedName>
</protein>
<proteinExistence type="predicted"/>
<evidence type="ECO:0000313" key="1">
    <source>
        <dbReference type="EMBL" id="KAH9579515.1"/>
    </source>
</evidence>
<reference evidence="2" key="1">
    <citation type="journal article" date="2012" name="Nat. Genet.">
        <title>Whole-genome sequence of Schistosoma haematobium.</title>
        <authorList>
            <person name="Young N.D."/>
            <person name="Jex A.R."/>
            <person name="Li B."/>
            <person name="Liu S."/>
            <person name="Yang L."/>
            <person name="Xiong Z."/>
            <person name="Li Y."/>
            <person name="Cantacessi C."/>
            <person name="Hall R.S."/>
            <person name="Xu X."/>
            <person name="Chen F."/>
            <person name="Wu X."/>
            <person name="Zerlotini A."/>
            <person name="Oliveira G."/>
            <person name="Hofmann A."/>
            <person name="Zhang G."/>
            <person name="Fang X."/>
            <person name="Kang Y."/>
            <person name="Campbell B.E."/>
            <person name="Loukas A."/>
            <person name="Ranganathan S."/>
            <person name="Rollinson D."/>
            <person name="Rinaldi G."/>
            <person name="Brindley P.J."/>
            <person name="Yang H."/>
            <person name="Wang J."/>
            <person name="Wang J."/>
            <person name="Gasser R.B."/>
        </authorList>
    </citation>
    <scope>NUCLEOTIDE SEQUENCE [LARGE SCALE GENOMIC DNA]</scope>
</reference>
<evidence type="ECO:0000313" key="3">
    <source>
        <dbReference type="Proteomes" id="UP000471633"/>
    </source>
</evidence>
<accession>A0A094ZR84</accession>
<name>A0A094ZR84_SCHHA</name>
<dbReference type="Proteomes" id="UP000471633">
    <property type="component" value="Unassembled WGS sequence"/>
</dbReference>
<dbReference type="OrthoDB" id="10021598at2759"/>
<dbReference type="AlphaFoldDB" id="A0A094ZR84"/>
<dbReference type="PANTHER" id="PTHR36696:SF1">
    <property type="entry name" value="EF-HAND DOMAIN-CONTAINING PROTEIN"/>
    <property type="match status" value="1"/>
</dbReference>
<evidence type="ECO:0000313" key="2">
    <source>
        <dbReference type="EMBL" id="KGB35584.1"/>
    </source>
</evidence>
<reference evidence="1" key="2">
    <citation type="journal article" date="2019" name="Gigascience">
        <title>High-quality Schistosoma haematobium genome achieved by single-molecule and long-range sequencing.</title>
        <authorList>
            <person name="Stroehlein A.J."/>
            <person name="Korhonen P.K."/>
            <person name="Chong T.M."/>
            <person name="Lim Y.L."/>
            <person name="Chan K.G."/>
            <person name="Webster B."/>
            <person name="Rollinson D."/>
            <person name="Brindley P.J."/>
            <person name="Gasser R.B."/>
            <person name="Young N.D."/>
        </authorList>
    </citation>
    <scope>NUCLEOTIDE SEQUENCE</scope>
</reference>
<dbReference type="EMBL" id="AMPZ03000008">
    <property type="protein sequence ID" value="KAH9579515.1"/>
    <property type="molecule type" value="Genomic_DNA"/>
</dbReference>
<dbReference type="PANTHER" id="PTHR36696">
    <property type="entry name" value="AGAP012002-PA"/>
    <property type="match status" value="1"/>
</dbReference>
<dbReference type="CTD" id="24591418"/>
<dbReference type="GeneID" id="24591418"/>
<reference evidence="1" key="3">
    <citation type="submission" date="2021-06" db="EMBL/GenBank/DDBJ databases">
        <title>Chromosome-level genome assembly for S. haematobium.</title>
        <authorList>
            <person name="Stroehlein A.J."/>
        </authorList>
    </citation>
    <scope>NUCLEOTIDE SEQUENCE</scope>
</reference>
<keyword evidence="3" id="KW-1185">Reference proteome</keyword>